<feature type="region of interest" description="Disordered" evidence="1">
    <location>
        <begin position="452"/>
        <end position="569"/>
    </location>
</feature>
<feature type="region of interest" description="Disordered" evidence="1">
    <location>
        <begin position="593"/>
        <end position="658"/>
    </location>
</feature>
<dbReference type="AlphaFoldDB" id="A0AAV1D167"/>
<feature type="compositionally biased region" description="Basic and acidic residues" evidence="1">
    <location>
        <begin position="467"/>
        <end position="478"/>
    </location>
</feature>
<feature type="compositionally biased region" description="Basic residues" evidence="1">
    <location>
        <begin position="640"/>
        <end position="652"/>
    </location>
</feature>
<feature type="compositionally biased region" description="Basic and acidic residues" evidence="1">
    <location>
        <begin position="22"/>
        <end position="36"/>
    </location>
</feature>
<feature type="compositionally biased region" description="Low complexity" evidence="1">
    <location>
        <begin position="172"/>
        <end position="189"/>
    </location>
</feature>
<feature type="region of interest" description="Disordered" evidence="1">
    <location>
        <begin position="91"/>
        <end position="352"/>
    </location>
</feature>
<name>A0AAV1D167_OLDCO</name>
<evidence type="ECO:0000256" key="1">
    <source>
        <dbReference type="SAM" id="MobiDB-lite"/>
    </source>
</evidence>
<sequence length="658" mass="74852">MDDSPPRHQRPQLHNFNLPNDLKWERTRSQRSDVNRRHTRHGHSRLHKRSGLPASSSSSSDSRWLQQQISESCTDVVLPQSAPAVHEWPKWIGDNPVAQDNHILKRCPLPSGEETLYRESEGSKTHTPSRTSSHHRQSSGETLHRDGGYVSCKSPIPSRISSHRSSREISRVHSSWSSKSFYQSSGGSSRPTRVPSQGHQSSRRTAPRDGGGSSSRSYGPSRETSSRDAGEISRSSRLSSAGEAHVKSSSKIFKSPPPLSGDASISVAEKPPDLHMKISRSSGASSQMWSSHDSRHYASQTLNHRSDYDEDDNNKTNTVSKKVSFKPSDEMPIKKRHKAFSSVKMDGKDDDGEDEFAKEKYIYEIMKEKMDWEDHEGKKYKREDMSIKTYVCCSKKEGGQSNEEKKPETMLLPMKKRRDGLKYKPIDEDEDANDLDAKFLNLRDTKPIHSNLYHGLNLDENNTTPSAKDKWEYLKEQNYKQIAGMEGEEHKNSGNKRNSDQVINKDEEHNKKNGADVEIDKDEGQNKKNDADVEKKKDDEKKKEEGKGKGKKTLKKRKNDQPDVEEEEIKELKIPKVNAQLAPDKIAEDLFVLGNGSRPQRKHSYSRTPRVQRDIDQVTPGMCLEDIEMDHYKVSSKSSSKNHKNSSKNNKNNKKERY</sequence>
<evidence type="ECO:0000313" key="2">
    <source>
        <dbReference type="EMBL" id="CAI9101288.1"/>
    </source>
</evidence>
<dbReference type="EMBL" id="OX459121">
    <property type="protein sequence ID" value="CAI9101288.1"/>
    <property type="molecule type" value="Genomic_DNA"/>
</dbReference>
<evidence type="ECO:0000313" key="3">
    <source>
        <dbReference type="Proteomes" id="UP001161247"/>
    </source>
</evidence>
<organism evidence="2 3">
    <name type="scientific">Oldenlandia corymbosa var. corymbosa</name>
    <dbReference type="NCBI Taxonomy" id="529605"/>
    <lineage>
        <taxon>Eukaryota</taxon>
        <taxon>Viridiplantae</taxon>
        <taxon>Streptophyta</taxon>
        <taxon>Embryophyta</taxon>
        <taxon>Tracheophyta</taxon>
        <taxon>Spermatophyta</taxon>
        <taxon>Magnoliopsida</taxon>
        <taxon>eudicotyledons</taxon>
        <taxon>Gunneridae</taxon>
        <taxon>Pentapetalae</taxon>
        <taxon>asterids</taxon>
        <taxon>lamiids</taxon>
        <taxon>Gentianales</taxon>
        <taxon>Rubiaceae</taxon>
        <taxon>Rubioideae</taxon>
        <taxon>Spermacoceae</taxon>
        <taxon>Hedyotis-Oldenlandia complex</taxon>
        <taxon>Oldenlandia</taxon>
    </lineage>
</organism>
<dbReference type="Proteomes" id="UP001161247">
    <property type="component" value="Chromosome 4"/>
</dbReference>
<feature type="compositionally biased region" description="Basic residues" evidence="1">
    <location>
        <begin position="549"/>
        <end position="558"/>
    </location>
</feature>
<feature type="compositionally biased region" description="Polar residues" evidence="1">
    <location>
        <begin position="190"/>
        <end position="204"/>
    </location>
</feature>
<feature type="compositionally biased region" description="Basic and acidic residues" evidence="1">
    <location>
        <begin position="115"/>
        <end position="124"/>
    </location>
</feature>
<feature type="compositionally biased region" description="Basic and acidic residues" evidence="1">
    <location>
        <begin position="487"/>
        <end position="515"/>
    </location>
</feature>
<protein>
    <submittedName>
        <fullName evidence="2">OLC1v1038580C1</fullName>
    </submittedName>
</protein>
<feature type="region of interest" description="Disordered" evidence="1">
    <location>
        <begin position="1"/>
        <end position="68"/>
    </location>
</feature>
<dbReference type="InterPro" id="IPR012438">
    <property type="entry name" value="DUF1639"/>
</dbReference>
<proteinExistence type="predicted"/>
<reference evidence="2" key="1">
    <citation type="submission" date="2023-03" db="EMBL/GenBank/DDBJ databases">
        <authorList>
            <person name="Julca I."/>
        </authorList>
    </citation>
    <scope>NUCLEOTIDE SEQUENCE</scope>
</reference>
<dbReference type="Pfam" id="PF07797">
    <property type="entry name" value="DUF1639"/>
    <property type="match status" value="1"/>
</dbReference>
<gene>
    <name evidence="2" type="ORF">OLC1_LOCUS10910</name>
</gene>
<accession>A0AAV1D167</accession>
<feature type="compositionally biased region" description="Basic residues" evidence="1">
    <location>
        <begin position="37"/>
        <end position="50"/>
    </location>
</feature>
<keyword evidence="3" id="KW-1185">Reference proteome</keyword>
<feature type="region of interest" description="Disordered" evidence="1">
    <location>
        <begin position="396"/>
        <end position="417"/>
    </location>
</feature>
<feature type="compositionally biased region" description="Basic and acidic residues" evidence="1">
    <location>
        <begin position="522"/>
        <end position="548"/>
    </location>
</feature>
<feature type="compositionally biased region" description="Low complexity" evidence="1">
    <location>
        <begin position="214"/>
        <end position="223"/>
    </location>
</feature>
<feature type="compositionally biased region" description="Polar residues" evidence="1">
    <location>
        <begin position="279"/>
        <end position="303"/>
    </location>
</feature>
<feature type="compositionally biased region" description="Basic and acidic residues" evidence="1">
    <location>
        <begin position="396"/>
        <end position="408"/>
    </location>
</feature>